<protein>
    <submittedName>
        <fullName evidence="1">Uncharacterized protein</fullName>
    </submittedName>
</protein>
<dbReference type="Gene3D" id="1.25.10.10">
    <property type="entry name" value="Leucine-rich Repeat Variant"/>
    <property type="match status" value="1"/>
</dbReference>
<dbReference type="Proteomes" id="UP000315295">
    <property type="component" value="Unassembled WGS sequence"/>
</dbReference>
<keyword evidence="2" id="KW-1185">Reference proteome</keyword>
<evidence type="ECO:0000313" key="1">
    <source>
        <dbReference type="EMBL" id="TQD94356.1"/>
    </source>
</evidence>
<organism evidence="1 2">
    <name type="scientific">Malus baccata</name>
    <name type="common">Siberian crab apple</name>
    <name type="synonym">Pyrus baccata</name>
    <dbReference type="NCBI Taxonomy" id="106549"/>
    <lineage>
        <taxon>Eukaryota</taxon>
        <taxon>Viridiplantae</taxon>
        <taxon>Streptophyta</taxon>
        <taxon>Embryophyta</taxon>
        <taxon>Tracheophyta</taxon>
        <taxon>Spermatophyta</taxon>
        <taxon>Magnoliopsida</taxon>
        <taxon>eudicotyledons</taxon>
        <taxon>Gunneridae</taxon>
        <taxon>Pentapetalae</taxon>
        <taxon>rosids</taxon>
        <taxon>fabids</taxon>
        <taxon>Rosales</taxon>
        <taxon>Rosaceae</taxon>
        <taxon>Amygdaloideae</taxon>
        <taxon>Maleae</taxon>
        <taxon>Malus</taxon>
    </lineage>
</organism>
<gene>
    <name evidence="1" type="ORF">C1H46_020042</name>
</gene>
<reference evidence="1 2" key="1">
    <citation type="journal article" date="2019" name="G3 (Bethesda)">
        <title>Sequencing of a Wild Apple (Malus baccata) Genome Unravels the Differences Between Cultivated and Wild Apple Species Regarding Disease Resistance and Cold Tolerance.</title>
        <authorList>
            <person name="Chen X."/>
        </authorList>
    </citation>
    <scope>NUCLEOTIDE SEQUENCE [LARGE SCALE GENOMIC DNA]</scope>
    <source>
        <strain evidence="2">cv. Shandingzi</strain>
        <tissue evidence="1">Leaves</tissue>
    </source>
</reference>
<evidence type="ECO:0000313" key="2">
    <source>
        <dbReference type="Proteomes" id="UP000315295"/>
    </source>
</evidence>
<sequence length="70" mass="7924">MDLEANKITFTSANEQRSQAELLFNLCKQTNPNSLSLKLARLLQFSPAAEARAMSAIHLRKQLTRDDSYL</sequence>
<dbReference type="STRING" id="106549.A0A540M6M3"/>
<dbReference type="EMBL" id="VIEB01000346">
    <property type="protein sequence ID" value="TQD94356.1"/>
    <property type="molecule type" value="Genomic_DNA"/>
</dbReference>
<name>A0A540M6M3_MALBA</name>
<proteinExistence type="predicted"/>
<comment type="caution">
    <text evidence="1">The sequence shown here is derived from an EMBL/GenBank/DDBJ whole genome shotgun (WGS) entry which is preliminary data.</text>
</comment>
<accession>A0A540M6M3</accession>
<dbReference type="InterPro" id="IPR011989">
    <property type="entry name" value="ARM-like"/>
</dbReference>
<dbReference type="AlphaFoldDB" id="A0A540M6M3"/>